<evidence type="ECO:0000259" key="6">
    <source>
        <dbReference type="Pfam" id="PF18962"/>
    </source>
</evidence>
<feature type="compositionally biased region" description="Polar residues" evidence="4">
    <location>
        <begin position="608"/>
        <end position="623"/>
    </location>
</feature>
<dbReference type="Pfam" id="PF24681">
    <property type="entry name" value="Kelch_KLHDC2_KLHL20_DRC7"/>
    <property type="match status" value="1"/>
</dbReference>
<dbReference type="SUPFAM" id="SSF117281">
    <property type="entry name" value="Kelch motif"/>
    <property type="match status" value="1"/>
</dbReference>
<protein>
    <submittedName>
        <fullName evidence="7">Malectin domain-containing carbohydrate-binding protein</fullName>
    </submittedName>
</protein>
<feature type="domain" description="Secretion system C-terminal sorting" evidence="6">
    <location>
        <begin position="2826"/>
        <end position="2902"/>
    </location>
</feature>
<dbReference type="InterPro" id="IPR011042">
    <property type="entry name" value="6-blade_b-propeller_TolB-like"/>
</dbReference>
<dbReference type="Pfam" id="PF11721">
    <property type="entry name" value="Malectin"/>
    <property type="match status" value="5"/>
</dbReference>
<keyword evidence="8" id="KW-1185">Reference proteome</keyword>
<dbReference type="InterPro" id="IPR021720">
    <property type="entry name" value="Malectin_dom"/>
</dbReference>
<dbReference type="InterPro" id="IPR008979">
    <property type="entry name" value="Galactose-bd-like_sf"/>
</dbReference>
<feature type="region of interest" description="Disordered" evidence="4">
    <location>
        <begin position="608"/>
        <end position="632"/>
    </location>
</feature>
<dbReference type="Pfam" id="PF18962">
    <property type="entry name" value="Por_Secre_tail"/>
    <property type="match status" value="1"/>
</dbReference>
<comment type="caution">
    <text evidence="7">The sequence shown here is derived from an EMBL/GenBank/DDBJ whole genome shotgun (WGS) entry which is preliminary data.</text>
</comment>
<dbReference type="Gene3D" id="2.120.10.80">
    <property type="entry name" value="Kelch-type beta propeller"/>
    <property type="match status" value="2"/>
</dbReference>
<dbReference type="InterPro" id="IPR026444">
    <property type="entry name" value="Secre_tail"/>
</dbReference>
<dbReference type="SUPFAM" id="SSF49785">
    <property type="entry name" value="Galactose-binding domain-like"/>
    <property type="match status" value="4"/>
</dbReference>
<dbReference type="Gene3D" id="2.60.40.10">
    <property type="entry name" value="Immunoglobulins"/>
    <property type="match status" value="4"/>
</dbReference>
<dbReference type="InterPro" id="IPR006652">
    <property type="entry name" value="Kelch_1"/>
</dbReference>
<evidence type="ECO:0000313" key="8">
    <source>
        <dbReference type="Proteomes" id="UP001245285"/>
    </source>
</evidence>
<evidence type="ECO:0000256" key="2">
    <source>
        <dbReference type="ARBA" id="ARBA00022729"/>
    </source>
</evidence>
<dbReference type="Gene3D" id="2.60.120.430">
    <property type="entry name" value="Galactose-binding lectin"/>
    <property type="match status" value="5"/>
</dbReference>
<name>A0ABU3CIU8_9FLAO</name>
<dbReference type="InterPro" id="IPR015915">
    <property type="entry name" value="Kelch-typ_b-propeller"/>
</dbReference>
<dbReference type="SMART" id="SM00612">
    <property type="entry name" value="Kelch"/>
    <property type="match status" value="3"/>
</dbReference>
<dbReference type="PANTHER" id="PTHR46344:SF27">
    <property type="entry name" value="KELCH REPEAT SUPERFAMILY PROTEIN"/>
    <property type="match status" value="1"/>
</dbReference>
<gene>
    <name evidence="7" type="ORF">RM545_06200</name>
</gene>
<feature type="domain" description="Malectin" evidence="5">
    <location>
        <begin position="1015"/>
        <end position="1169"/>
    </location>
</feature>
<evidence type="ECO:0000256" key="4">
    <source>
        <dbReference type="SAM" id="MobiDB-lite"/>
    </source>
</evidence>
<dbReference type="PANTHER" id="PTHR46344">
    <property type="entry name" value="OS02G0202900 PROTEIN"/>
    <property type="match status" value="1"/>
</dbReference>
<evidence type="ECO:0000256" key="3">
    <source>
        <dbReference type="ARBA" id="ARBA00022737"/>
    </source>
</evidence>
<dbReference type="InterPro" id="IPR013783">
    <property type="entry name" value="Ig-like_fold"/>
</dbReference>
<dbReference type="Proteomes" id="UP001245285">
    <property type="component" value="Unassembled WGS sequence"/>
</dbReference>
<evidence type="ECO:0000256" key="1">
    <source>
        <dbReference type="ARBA" id="ARBA00022441"/>
    </source>
</evidence>
<dbReference type="NCBIfam" id="TIGR04183">
    <property type="entry name" value="Por_Secre_tail"/>
    <property type="match status" value="1"/>
</dbReference>
<feature type="domain" description="Malectin" evidence="5">
    <location>
        <begin position="1831"/>
        <end position="1986"/>
    </location>
</feature>
<feature type="domain" description="Malectin" evidence="5">
    <location>
        <begin position="1560"/>
        <end position="1724"/>
    </location>
</feature>
<keyword evidence="2" id="KW-0732">Signal</keyword>
<proteinExistence type="predicted"/>
<evidence type="ECO:0000313" key="7">
    <source>
        <dbReference type="EMBL" id="MDT0646275.1"/>
    </source>
</evidence>
<sequence>MANFYKYWNLRRVVSLIGLFTLLFVAGPLFSQGINFRASGLQNLEVIQPTSLEFGPDGRLYVAQQDGVIWALRIEREDAAAGAGTYTVTQAEKIELIRTSTPNHNDDGSAYGALKRQITGIVTAGTSLNPVVIVSSSDSRIGGSGGGTDTNLDTNSGVISELTWNGENWEKVELVRGLPRAEENHSSNGMDIFQKGGRTYLLLQQGGHTNKGAPSNNFAGTPEYFLSGAVLVMDLTSLHSMPAYDDPVNKVKYVYDLPTLNDPERADIDNTHVEFPYPPGHPLYNSIIDIGDPFGGNNGLNQAFAEDGGPVQIFSPGYRNGYDIVITEEGRIYTSDNGPNQGWGGVPLIYDANDSYKGYQGEPGLIYNPDAGDYVTNGYNQSASNTLGDALVYIGTIDDENNYFYGGHPNPSRAFPEKAGIMIYEQVNGKWELTGNLKLSELLADVSGYFNSSFSINDFPDDPRQGEYSYADEANPNVLDIKGSSTNGICVYTASNFDGVMQGNLLTASFNGDINRYTLSATGDAVESEEQTFQGFGSTPLDVIAQGDEDIFPGTVWSATYGANAITIFEPGDAVTGCLQPGDEGYDGTADYDFDGYTNDDEKANGTNICSGGSSPSDNNKNGISDLWDEDDDDDGVEDIFDAFALDSNNGMDTNLPVFYPFWNNDPGTGLFGLGFTGLMLNPTPTNYLDQYEEPNLSFGGAAGKATVDFVDEGDAVGNVNSQNNGFQFGVNVDSNSGPFNVHTRLESPFFSIEGNQTDPLQEQSYGIFIGNGDQDNYLKVVLMEGTAAGDGLNGIEILVEDNAVPEKQVYDVADITTNNAVDLYISINPQANTAQVYISLDGGITQQVVGSSVNLPISFLDPTDAKGMAVGFISTSVGAGPAFGATWDFINVTESKLNTLSTEIDTLNFGTRINSIGKIALELEVLNDGGPDYGTISIDSSAISGPDQASFAMESGPQKIGPGTKGTFSVSFTSGSALGYKDATLEIFHDGENSPLLVPLSAMVQQLLEEVPLLRINAGGDAVSSTDGGPQWRANSKSGQTVSTAFSFNIGNILNTVPVFSERHASIPNYIDEKTYNGIFAQERWDPSSTPEMKLSIPASDGNYKVRLYMSESYEFFVTPNSRIFHVKIEEDTVAENIDLVQKFGFRKGGMLEFETSVADGKLDIEWLHKVQNPLVNAIEIFAGEFGEIVVDSIVNQQDSPGDVVDFAVVARGGSVAENFEYTISGQPDGISIEPSNGQIFGKINLTALSGGAAHDGIHRVVVTADKPGSEAVSVQFDWQITEKNFPLLRINAGGPQVTSTDYGPDWEAAGTDDTSENFSFNTGNSITANLSYANRHSSIPAYIDAETFDQIFGSERYDTSNDPEMEATIPLNNGIYSVRLYMGDGYGGTNAPGKRVFDIFLEGKSLASNVDLVANYGFGKGSMLEFEVEVLDKELNISWAHRTQNPLINAIEIYGSKELFIEPVENQENIPGDEISLAVTASGGDKNQNFVYSITGQPDGVEIDSLSGEISGIILETALSGGPMIDGVHNVVVSAEKAGSDPVIAEFEWEVSRKEFPILRINAGGPLVISTDNGPDWQANSGGATNLDFIFNTGNSISSSLNYNNKHSSVPEYIDEATFNELFHYERYDPGSEPEMEVAIPLGNGKYTVRLFMGDSYGGTNDPGRRVFDILMEGKLLSDNIDLTAHYGFGKAVMLEYVVEVADEMLNISWGHEVQNPLINAIEIYGREAVSINAIAEQKNNPGDQVSLQALATGGNQDIAFKYSISGQPDGITIDSITGEISGIVEEAAMSGGELADGVHSVTVTAEKADSEPVSTEFEWIIRNELLPVLRVNAGGPLVTATDGGPNWQANTSTSASQEFSFNTGNPYPARLTYESRHTSIPEYIDETTFSQIFGHERYDSGASPEMELNVPLSNGSYFVRLYIGDGNKSTNSIGRRVFNILMEGKVVADSMDLALEFGPGKGAMLEYEVEVLDEELTIAWGHVIQNPIINAVEVYATQALTIAPIAEQQNAPGDQVSLALAANGGNNSDLVYSMVGQPDGINIDPATGVISGVIAESSINGGDNADGIHSVTVSVEKPGVNAVSTEFDWIVAYETITVLRINAGGTLVVASDEGPDWQANNSGAVSTDFFFNTGNPYSTNFSYANRHSSIPEYIDQSTFNAIFANERWDGGANPEMEVAIPLPNGIYTVRLFMGDANRSTNTPGRRVFDVLLEDSVMVENLDLVRDFGSGKGAMIEFETEVTDGTLNISWAHEVQNPLINAIEILTIDKPNPLILDAIADRQNDPGDIIALEVAASGGNSNYYLYSMKGQPDGIQIDTLTGKISGFIDYTSRNLGSNQEVVVSLIDKSSQEEDTLSISFNWNITNVVNTNDWTDRQENESYTPRHECSFVQAGDKFYLMGGRENPGTIDVYDYSSNSWEALVDSAPVEFNHFQATEYKGLIWIIGAFKDNHFPRESPAEFIWAFDPAARVWIQGPEIPLNRQRGSAGLVVYKDKFYVVGGNTVGHNGGAVAWFDEYDPATGTWTPMLDAPHVRDHFHAVMIGNELYVAGGRLSGGTGGTFKPLVAEVDVYDFNSATWRTLSGAKNLPTPRAGCTSVNYRDKLLVIGGEVEAEIIDGQAVSDALKITEEYDPVRQTWKRLPNMNYKRHGTQAVVSGDAIFILAGSYELGGGSQRNMENYGEDNPQGLPSIGSNLVVPDTVTIEPSTTETIQMEVSGGNVGIFVSSIEISGSNAGNFRILSEEYSNVLIHPDSLRTISVEHLGALEGDTATVVINYGFGEQQFIQLQSSAEAKSVLDESEILKAGEPVVMGTMEVSEQELAVASISPNPASGYFNVNYFSEDDVLETILIYNMSGRMIRSFRANEVKDDNAYKVPIDYISPGTYIVRLLDTQGVEIQKLLIIK</sequence>
<accession>A0ABU3CIU8</accession>
<feature type="domain" description="Malectin" evidence="5">
    <location>
        <begin position="2101"/>
        <end position="2264"/>
    </location>
</feature>
<keyword evidence="3" id="KW-0677">Repeat</keyword>
<organism evidence="7 8">
    <name type="scientific">Autumnicola lenta</name>
    <dbReference type="NCBI Taxonomy" id="3075593"/>
    <lineage>
        <taxon>Bacteria</taxon>
        <taxon>Pseudomonadati</taxon>
        <taxon>Bacteroidota</taxon>
        <taxon>Flavobacteriia</taxon>
        <taxon>Flavobacteriales</taxon>
        <taxon>Flavobacteriaceae</taxon>
        <taxon>Autumnicola</taxon>
    </lineage>
</organism>
<keyword evidence="1" id="KW-0880">Kelch repeat</keyword>
<evidence type="ECO:0000259" key="5">
    <source>
        <dbReference type="Pfam" id="PF11721"/>
    </source>
</evidence>
<feature type="domain" description="Malectin" evidence="5">
    <location>
        <begin position="1290"/>
        <end position="1450"/>
    </location>
</feature>
<dbReference type="Pfam" id="PF05345">
    <property type="entry name" value="He_PIG"/>
    <property type="match status" value="1"/>
</dbReference>
<reference evidence="7 8" key="1">
    <citation type="submission" date="2023-09" db="EMBL/GenBank/DDBJ databases">
        <authorList>
            <person name="Rey-Velasco X."/>
        </authorList>
    </citation>
    <scope>NUCLEOTIDE SEQUENCE [LARGE SCALE GENOMIC DNA]</scope>
    <source>
        <strain evidence="7 8">F260</strain>
    </source>
</reference>
<dbReference type="Gene3D" id="2.120.10.30">
    <property type="entry name" value="TolB, C-terminal domain"/>
    <property type="match status" value="1"/>
</dbReference>
<dbReference type="EMBL" id="JAVRHO010000007">
    <property type="protein sequence ID" value="MDT0646275.1"/>
    <property type="molecule type" value="Genomic_DNA"/>
</dbReference>
<dbReference type="RefSeq" id="WP_311494450.1">
    <property type="nucleotide sequence ID" value="NZ_JAVRHO010000007.1"/>
</dbReference>